<keyword evidence="5 8" id="KW-0560">Oxidoreductase</keyword>
<dbReference type="EC" id="1.1.1.90" evidence="8"/>
<keyword evidence="3 6" id="KW-0479">Metal-binding</keyword>
<dbReference type="Pfam" id="PF00107">
    <property type="entry name" value="ADH_zinc_N"/>
    <property type="match status" value="1"/>
</dbReference>
<accession>A0ABU1MMC1</accession>
<dbReference type="RefSeq" id="WP_179563516.1">
    <property type="nucleotide sequence ID" value="NZ_JAVDRD010000004.1"/>
</dbReference>
<evidence type="ECO:0000256" key="2">
    <source>
        <dbReference type="ARBA" id="ARBA00008072"/>
    </source>
</evidence>
<name>A0ABU1MMC1_9SPHN</name>
<dbReference type="GO" id="GO:0018456">
    <property type="term" value="F:aryl-alcohol dehydrogenase (NAD+) activity"/>
    <property type="evidence" value="ECO:0007669"/>
    <property type="project" value="UniProtKB-EC"/>
</dbReference>
<reference evidence="8 9" key="1">
    <citation type="submission" date="2023-07" db="EMBL/GenBank/DDBJ databases">
        <title>Sorghum-associated microbial communities from plants grown in Nebraska, USA.</title>
        <authorList>
            <person name="Schachtman D."/>
        </authorList>
    </citation>
    <scope>NUCLEOTIDE SEQUENCE [LARGE SCALE GENOMIC DNA]</scope>
    <source>
        <strain evidence="8 9">DS1027</strain>
    </source>
</reference>
<dbReference type="InterPro" id="IPR011032">
    <property type="entry name" value="GroES-like_sf"/>
</dbReference>
<gene>
    <name evidence="8" type="ORF">J2792_001944</name>
</gene>
<evidence type="ECO:0000313" key="8">
    <source>
        <dbReference type="EMBL" id="MDR6511072.1"/>
    </source>
</evidence>
<dbReference type="SUPFAM" id="SSF51735">
    <property type="entry name" value="NAD(P)-binding Rossmann-fold domains"/>
    <property type="match status" value="1"/>
</dbReference>
<dbReference type="EMBL" id="JAVDRD010000004">
    <property type="protein sequence ID" value="MDR6511072.1"/>
    <property type="molecule type" value="Genomic_DNA"/>
</dbReference>
<dbReference type="PANTHER" id="PTHR43350">
    <property type="entry name" value="NAD-DEPENDENT ALCOHOL DEHYDROGENASE"/>
    <property type="match status" value="1"/>
</dbReference>
<evidence type="ECO:0000256" key="3">
    <source>
        <dbReference type="ARBA" id="ARBA00022723"/>
    </source>
</evidence>
<dbReference type="Pfam" id="PF08240">
    <property type="entry name" value="ADH_N"/>
    <property type="match status" value="1"/>
</dbReference>
<comment type="cofactor">
    <cofactor evidence="1 6">
        <name>Zn(2+)</name>
        <dbReference type="ChEBI" id="CHEBI:29105"/>
    </cofactor>
</comment>
<evidence type="ECO:0000256" key="1">
    <source>
        <dbReference type="ARBA" id="ARBA00001947"/>
    </source>
</evidence>
<comment type="caution">
    <text evidence="8">The sequence shown here is derived from an EMBL/GenBank/DDBJ whole genome shotgun (WGS) entry which is preliminary data.</text>
</comment>
<dbReference type="PROSITE" id="PS00059">
    <property type="entry name" value="ADH_ZINC"/>
    <property type="match status" value="1"/>
</dbReference>
<evidence type="ECO:0000259" key="7">
    <source>
        <dbReference type="SMART" id="SM00829"/>
    </source>
</evidence>
<proteinExistence type="inferred from homology"/>
<evidence type="ECO:0000256" key="5">
    <source>
        <dbReference type="ARBA" id="ARBA00023002"/>
    </source>
</evidence>
<dbReference type="InterPro" id="IPR002328">
    <property type="entry name" value="ADH_Zn_CS"/>
</dbReference>
<feature type="domain" description="Enoyl reductase (ER)" evidence="7">
    <location>
        <begin position="10"/>
        <end position="364"/>
    </location>
</feature>
<dbReference type="Gene3D" id="3.40.50.720">
    <property type="entry name" value="NAD(P)-binding Rossmann-like Domain"/>
    <property type="match status" value="1"/>
</dbReference>
<evidence type="ECO:0000256" key="6">
    <source>
        <dbReference type="RuleBase" id="RU361277"/>
    </source>
</evidence>
<dbReference type="InterPro" id="IPR013154">
    <property type="entry name" value="ADH-like_N"/>
</dbReference>
<dbReference type="InterPro" id="IPR036291">
    <property type="entry name" value="NAD(P)-bd_dom_sf"/>
</dbReference>
<sequence>MKITAALAVAPHSDFSVETVDLGAPQANEVLVRIAGVGLCHTDLVFRDQFVPLPLPAVLGHEGAGVVEAVGSAVTDLVPGDTVVLGFSSCGHCPRCAEHLPSYCREFVPRNYAGARPDGTSPISRDGSAVTAVFFGQSSFASHAIADRRNVVKVAAGDDLAIMGPLGCGLQTGAGAVLRSLDCPSGSTLAVFGGGPVGLAAVMAARYRGCSRIILVEPVAARRALGVELGATDVIDPGEGDVAAAIRALLPDGVDFAVESSGRVAVMETALASLASRGALGLVGVPPRAEDALAINIAGMITFGHRVIGIIEGDSDLQGFIPELVALYRAGHFPFDRLIKTYPLADINAAVAAQHRGECVKAVLIP</sequence>
<dbReference type="InterPro" id="IPR020843">
    <property type="entry name" value="ER"/>
</dbReference>
<keyword evidence="4 6" id="KW-0862">Zinc</keyword>
<dbReference type="Gene3D" id="3.90.180.10">
    <property type="entry name" value="Medium-chain alcohol dehydrogenases, catalytic domain"/>
    <property type="match status" value="1"/>
</dbReference>
<evidence type="ECO:0000313" key="9">
    <source>
        <dbReference type="Proteomes" id="UP001184150"/>
    </source>
</evidence>
<dbReference type="InterPro" id="IPR013149">
    <property type="entry name" value="ADH-like_C"/>
</dbReference>
<dbReference type="Proteomes" id="UP001184150">
    <property type="component" value="Unassembled WGS sequence"/>
</dbReference>
<dbReference type="CDD" id="cd08278">
    <property type="entry name" value="benzyl_alcohol_DH"/>
    <property type="match status" value="1"/>
</dbReference>
<keyword evidence="9" id="KW-1185">Reference proteome</keyword>
<dbReference type="SUPFAM" id="SSF50129">
    <property type="entry name" value="GroES-like"/>
    <property type="match status" value="1"/>
</dbReference>
<protein>
    <submittedName>
        <fullName evidence="8">Aryl-alcohol dehydrogenase</fullName>
        <ecNumber evidence="8">1.1.1.90</ecNumber>
    </submittedName>
</protein>
<comment type="similarity">
    <text evidence="2 6">Belongs to the zinc-containing alcohol dehydrogenase family.</text>
</comment>
<organism evidence="8 9">
    <name type="scientific">Novosphingobium capsulatum</name>
    <dbReference type="NCBI Taxonomy" id="13688"/>
    <lineage>
        <taxon>Bacteria</taxon>
        <taxon>Pseudomonadati</taxon>
        <taxon>Pseudomonadota</taxon>
        <taxon>Alphaproteobacteria</taxon>
        <taxon>Sphingomonadales</taxon>
        <taxon>Sphingomonadaceae</taxon>
        <taxon>Novosphingobium</taxon>
    </lineage>
</organism>
<dbReference type="SMART" id="SM00829">
    <property type="entry name" value="PKS_ER"/>
    <property type="match status" value="1"/>
</dbReference>
<dbReference type="PANTHER" id="PTHR43350:SF17">
    <property type="entry name" value="NAD-DEPENDENT ALCOHOL DEHYDROGENASE"/>
    <property type="match status" value="1"/>
</dbReference>
<evidence type="ECO:0000256" key="4">
    <source>
        <dbReference type="ARBA" id="ARBA00022833"/>
    </source>
</evidence>